<keyword evidence="1" id="KW-0813">Transport</keyword>
<dbReference type="Pfam" id="PF00005">
    <property type="entry name" value="ABC_tran"/>
    <property type="match status" value="1"/>
</dbReference>
<name>A0A369LN40_9ACTN</name>
<dbReference type="PANTHER" id="PTHR42788">
    <property type="entry name" value="TAURINE IMPORT ATP-BINDING PROTEIN-RELATED"/>
    <property type="match status" value="1"/>
</dbReference>
<proteinExistence type="predicted"/>
<dbReference type="SMART" id="SM00382">
    <property type="entry name" value="AAA"/>
    <property type="match status" value="1"/>
</dbReference>
<dbReference type="AlphaFoldDB" id="A0A369LN40"/>
<keyword evidence="2" id="KW-0547">Nucleotide-binding</keyword>
<dbReference type="InterPro" id="IPR050166">
    <property type="entry name" value="ABC_transporter_ATP-bind"/>
</dbReference>
<protein>
    <submittedName>
        <fullName evidence="5">ABC transporter</fullName>
    </submittedName>
</protein>
<dbReference type="InterPro" id="IPR003439">
    <property type="entry name" value="ABC_transporter-like_ATP-bd"/>
</dbReference>
<evidence type="ECO:0000259" key="4">
    <source>
        <dbReference type="PROSITE" id="PS50893"/>
    </source>
</evidence>
<dbReference type="EMBL" id="PPTO01000002">
    <property type="protein sequence ID" value="RDB60574.1"/>
    <property type="molecule type" value="Genomic_DNA"/>
</dbReference>
<feature type="domain" description="ABC transporter" evidence="4">
    <location>
        <begin position="14"/>
        <end position="206"/>
    </location>
</feature>
<dbReference type="InterPro" id="IPR017871">
    <property type="entry name" value="ABC_transporter-like_CS"/>
</dbReference>
<reference evidence="5 6" key="1">
    <citation type="journal article" date="2018" name="Elife">
        <title>Discovery and characterization of a prevalent human gut bacterial enzyme sufficient for the inactivation of a family of plant toxins.</title>
        <authorList>
            <person name="Koppel N."/>
            <person name="Bisanz J.E."/>
            <person name="Pandelia M.E."/>
            <person name="Turnbaugh P.J."/>
            <person name="Balskus E.P."/>
        </authorList>
    </citation>
    <scope>NUCLEOTIDE SEQUENCE [LARGE SCALE GENOMIC DNA]</scope>
    <source>
        <strain evidence="5 6">OB21 GAM31</strain>
    </source>
</reference>
<evidence type="ECO:0000256" key="2">
    <source>
        <dbReference type="ARBA" id="ARBA00022741"/>
    </source>
</evidence>
<dbReference type="InterPro" id="IPR027417">
    <property type="entry name" value="P-loop_NTPase"/>
</dbReference>
<dbReference type="InterPro" id="IPR003593">
    <property type="entry name" value="AAA+_ATPase"/>
</dbReference>
<comment type="caution">
    <text evidence="5">The sequence shown here is derived from an EMBL/GenBank/DDBJ whole genome shotgun (WGS) entry which is preliminary data.</text>
</comment>
<evidence type="ECO:0000313" key="5">
    <source>
        <dbReference type="EMBL" id="RDB60574.1"/>
    </source>
</evidence>
<evidence type="ECO:0000313" key="6">
    <source>
        <dbReference type="Proteomes" id="UP000253975"/>
    </source>
</evidence>
<dbReference type="PROSITE" id="PS50893">
    <property type="entry name" value="ABC_TRANSPORTER_2"/>
    <property type="match status" value="1"/>
</dbReference>
<organism evidence="5 6">
    <name type="scientific">Slackia isoflavoniconvertens</name>
    <dbReference type="NCBI Taxonomy" id="572010"/>
    <lineage>
        <taxon>Bacteria</taxon>
        <taxon>Bacillati</taxon>
        <taxon>Actinomycetota</taxon>
        <taxon>Coriobacteriia</taxon>
        <taxon>Eggerthellales</taxon>
        <taxon>Eggerthellaceae</taxon>
        <taxon>Slackia</taxon>
    </lineage>
</organism>
<dbReference type="Gene3D" id="3.40.50.300">
    <property type="entry name" value="P-loop containing nucleotide triphosphate hydrolases"/>
    <property type="match status" value="1"/>
</dbReference>
<dbReference type="PROSITE" id="PS00211">
    <property type="entry name" value="ABC_TRANSPORTER_1"/>
    <property type="match status" value="1"/>
</dbReference>
<dbReference type="PANTHER" id="PTHR42788:SF19">
    <property type="entry name" value="ALIPHATIC SULFONATES IMPORT ATP-BINDING PROTEIN SSUB 2"/>
    <property type="match status" value="1"/>
</dbReference>
<dbReference type="SUPFAM" id="SSF52540">
    <property type="entry name" value="P-loop containing nucleoside triphosphate hydrolases"/>
    <property type="match status" value="1"/>
</dbReference>
<dbReference type="Proteomes" id="UP000253975">
    <property type="component" value="Unassembled WGS sequence"/>
</dbReference>
<keyword evidence="3" id="KW-0067">ATP-binding</keyword>
<sequence length="207" mass="22154">MANAELAQRGAAEVRFDGVCKSYGVNRVLRGLNFTLEAGGVYCLMAPSGSGKTTLFRALLGLEPCDAGSITGVSSGDISMMFQEDRLCEALSAIENVALVLPGRASRTKVRGLLSQILPAACLDQPVMELSGGMRRRVSLARAVAYPSTLLVLDEPFTGLDAQTRRQVIDFLLANRCGRTLLVATHGERDAELLAARRLDLAELQGE</sequence>
<dbReference type="GO" id="GO:0005524">
    <property type="term" value="F:ATP binding"/>
    <property type="evidence" value="ECO:0007669"/>
    <property type="project" value="UniProtKB-KW"/>
</dbReference>
<evidence type="ECO:0000256" key="1">
    <source>
        <dbReference type="ARBA" id="ARBA00022448"/>
    </source>
</evidence>
<dbReference type="RefSeq" id="WP_114614759.1">
    <property type="nucleotide sequence ID" value="NZ_DBFAES010000088.1"/>
</dbReference>
<evidence type="ECO:0000256" key="3">
    <source>
        <dbReference type="ARBA" id="ARBA00022840"/>
    </source>
</evidence>
<dbReference type="CDD" id="cd03230">
    <property type="entry name" value="ABC_DR_subfamily_A"/>
    <property type="match status" value="1"/>
</dbReference>
<dbReference type="GO" id="GO:0016887">
    <property type="term" value="F:ATP hydrolysis activity"/>
    <property type="evidence" value="ECO:0007669"/>
    <property type="project" value="InterPro"/>
</dbReference>
<gene>
    <name evidence="5" type="ORF">C1881_01400</name>
</gene>
<accession>A0A369LN40</accession>